<evidence type="ECO:0000256" key="2">
    <source>
        <dbReference type="SAM" id="SignalP"/>
    </source>
</evidence>
<dbReference type="InterPro" id="IPR001747">
    <property type="entry name" value="Vitellogenin_N"/>
</dbReference>
<dbReference type="SUPFAM" id="SSF56968">
    <property type="entry name" value="Lipovitellin-phosvitin complex, beta-sheet shell regions"/>
    <property type="match status" value="1"/>
</dbReference>
<dbReference type="InterPro" id="IPR015819">
    <property type="entry name" value="Lipid_transp_b-sht_shell"/>
</dbReference>
<feature type="signal peptide" evidence="2">
    <location>
        <begin position="1"/>
        <end position="20"/>
    </location>
</feature>
<dbReference type="Proteomes" id="UP000814243">
    <property type="component" value="Unassembled WGS sequence"/>
</dbReference>
<feature type="chain" id="PRO_5037862200" description="Vitellogenin domain-containing protein" evidence="2">
    <location>
        <begin position="21"/>
        <end position="251"/>
    </location>
</feature>
<dbReference type="AlphaFoldDB" id="A0A922SAN9"/>
<evidence type="ECO:0000259" key="3">
    <source>
        <dbReference type="Pfam" id="PF01347"/>
    </source>
</evidence>
<organism evidence="4 5">
    <name type="scientific">Spodoptera exigua</name>
    <name type="common">Beet armyworm</name>
    <name type="synonym">Noctua fulgens</name>
    <dbReference type="NCBI Taxonomy" id="7107"/>
    <lineage>
        <taxon>Eukaryota</taxon>
        <taxon>Metazoa</taxon>
        <taxon>Ecdysozoa</taxon>
        <taxon>Arthropoda</taxon>
        <taxon>Hexapoda</taxon>
        <taxon>Insecta</taxon>
        <taxon>Pterygota</taxon>
        <taxon>Neoptera</taxon>
        <taxon>Endopterygota</taxon>
        <taxon>Lepidoptera</taxon>
        <taxon>Glossata</taxon>
        <taxon>Ditrysia</taxon>
        <taxon>Noctuoidea</taxon>
        <taxon>Noctuidae</taxon>
        <taxon>Amphipyrinae</taxon>
        <taxon>Spodoptera</taxon>
    </lineage>
</organism>
<keyword evidence="1 2" id="KW-0732">Signal</keyword>
<sequence length="251" mass="28491">MDMNLRIFFIFVVTVTTTNSLRSGLQLMFPHEHREYVYSLKSNVSTGTWNPRKSATYWQLQGNLHIQVYDNFTKARLFLDELQKIVCCTDHGLVKELETDDDQILKEPWELEYQDNGYIKSIYVGQEPAWSVNLKRAISINFQVTKDSGTYSVNEPCLDDICVMMYLSRGNLIKKFTSLKVPTAGSRNSWASVPWSSVYTGRSVGVGNKEIGDKGIGVKGIGDKEMWAARNGFKGFGDRLGVFSREDLRTG</sequence>
<accession>A0A922SAN9</accession>
<protein>
    <recommendedName>
        <fullName evidence="3">Vitellogenin domain-containing protein</fullName>
    </recommendedName>
</protein>
<dbReference type="Gene3D" id="2.30.230.10">
    <property type="entry name" value="Lipovitellin, beta-sheet shell regions, chain A"/>
    <property type="match status" value="1"/>
</dbReference>
<proteinExistence type="predicted"/>
<evidence type="ECO:0000256" key="1">
    <source>
        <dbReference type="ARBA" id="ARBA00022729"/>
    </source>
</evidence>
<evidence type="ECO:0000313" key="4">
    <source>
        <dbReference type="EMBL" id="KAH9630560.1"/>
    </source>
</evidence>
<comment type="caution">
    <text evidence="4">The sequence shown here is derived from an EMBL/GenBank/DDBJ whole genome shotgun (WGS) entry which is preliminary data.</text>
</comment>
<dbReference type="EMBL" id="JACEFF010000816">
    <property type="protein sequence ID" value="KAH9630560.1"/>
    <property type="molecule type" value="Genomic_DNA"/>
</dbReference>
<dbReference type="GO" id="GO:0005319">
    <property type="term" value="F:lipid transporter activity"/>
    <property type="evidence" value="ECO:0007669"/>
    <property type="project" value="InterPro"/>
</dbReference>
<dbReference type="InterPro" id="IPR015816">
    <property type="entry name" value="Vitellinogen_b-sht_N"/>
</dbReference>
<evidence type="ECO:0000313" key="5">
    <source>
        <dbReference type="Proteomes" id="UP000814243"/>
    </source>
</evidence>
<gene>
    <name evidence="4" type="ORF">HF086_016064</name>
</gene>
<dbReference type="Pfam" id="PF01347">
    <property type="entry name" value="Vitellogenin_N"/>
    <property type="match status" value="1"/>
</dbReference>
<reference evidence="4" key="1">
    <citation type="journal article" date="2021" name="G3 (Bethesda)">
        <title>Genome and transcriptome analysis of the beet armyworm Spodoptera exigua reveals targets for pest control. .</title>
        <authorList>
            <person name="Simon S."/>
            <person name="Breeschoten T."/>
            <person name="Jansen H.J."/>
            <person name="Dirks R.P."/>
            <person name="Schranz M.E."/>
            <person name="Ros V.I.D."/>
        </authorList>
    </citation>
    <scope>NUCLEOTIDE SEQUENCE</scope>
    <source>
        <strain evidence="4">TB_SE_WUR_2020</strain>
    </source>
</reference>
<name>A0A922SAN9_SPOEX</name>
<feature type="domain" description="Vitellogenin" evidence="3">
    <location>
        <begin position="32"/>
        <end position="166"/>
    </location>
</feature>